<evidence type="ECO:0000313" key="3">
    <source>
        <dbReference type="EMBL" id="MFC6887120.1"/>
    </source>
</evidence>
<accession>A0ABW2D3A6</accession>
<dbReference type="PROSITE" id="PS51318">
    <property type="entry name" value="TAT"/>
    <property type="match status" value="1"/>
</dbReference>
<feature type="domain" description="Beta-lactamase-related" evidence="2">
    <location>
        <begin position="46"/>
        <end position="347"/>
    </location>
</feature>
<dbReference type="EMBL" id="JBHSXS010000069">
    <property type="protein sequence ID" value="MFC6887120.1"/>
    <property type="molecule type" value="Genomic_DNA"/>
</dbReference>
<dbReference type="Proteomes" id="UP001596380">
    <property type="component" value="Unassembled WGS sequence"/>
</dbReference>
<dbReference type="InterPro" id="IPR012338">
    <property type="entry name" value="Beta-lactam/transpept-like"/>
</dbReference>
<dbReference type="SUPFAM" id="SSF56601">
    <property type="entry name" value="beta-lactamase/transpeptidase-like"/>
    <property type="match status" value="1"/>
</dbReference>
<dbReference type="PANTHER" id="PTHR46825:SF7">
    <property type="entry name" value="D-ALANYL-D-ALANINE CARBOXYPEPTIDASE"/>
    <property type="match status" value="1"/>
</dbReference>
<dbReference type="PANTHER" id="PTHR46825">
    <property type="entry name" value="D-ALANYL-D-ALANINE-CARBOXYPEPTIDASE/ENDOPEPTIDASE AMPH"/>
    <property type="match status" value="1"/>
</dbReference>
<sequence>MPILRRDRSLSRTATLAAALALALSVAAPPASAEAGSPLQKALDGVVAAGAPGAVAEFQGERGVWRGASGVADVRSPRPPDPRSHWRIASITKTFTATVTLQLAGEGRIGLDDPVGRYLPGLLPDGDRITVRMLLQHTAGTYNYVADLLGTPQQVRDTYRTTYRPADLVGIANAHGPAFPPGERWAYDNTGYIVLGMLIEKVTGRPADRVVTDRIVRPLGLAHTRFPVTGTRLPRPRLHGYFPDERGRPEDITAANPSSGWTTGAMISNAADLNAFLRALLGGRLLPPRLLAEMRRTVRAEDATRGYGLGLRRNELPCGRTVWGNIGIAFGYTTYAFQDGRRALTVVGSLAGPPDWSRLEPALSRVLTTAFC</sequence>
<gene>
    <name evidence="3" type="ORF">ACFQKB_45680</name>
</gene>
<evidence type="ECO:0000256" key="1">
    <source>
        <dbReference type="SAM" id="SignalP"/>
    </source>
</evidence>
<name>A0ABW2D3A6_9ACTN</name>
<dbReference type="RefSeq" id="WP_378047589.1">
    <property type="nucleotide sequence ID" value="NZ_JBHSXE010000001.1"/>
</dbReference>
<feature type="signal peptide" evidence="1">
    <location>
        <begin position="1"/>
        <end position="33"/>
    </location>
</feature>
<dbReference type="InterPro" id="IPR006311">
    <property type="entry name" value="TAT_signal"/>
</dbReference>
<feature type="chain" id="PRO_5046321783" evidence="1">
    <location>
        <begin position="34"/>
        <end position="372"/>
    </location>
</feature>
<dbReference type="EC" id="3.-.-.-" evidence="3"/>
<dbReference type="InterPro" id="IPR001466">
    <property type="entry name" value="Beta-lactam-related"/>
</dbReference>
<proteinExistence type="predicted"/>
<reference evidence="4" key="1">
    <citation type="journal article" date="2019" name="Int. J. Syst. Evol. Microbiol.">
        <title>The Global Catalogue of Microorganisms (GCM) 10K type strain sequencing project: providing services to taxonomists for standard genome sequencing and annotation.</title>
        <authorList>
            <consortium name="The Broad Institute Genomics Platform"/>
            <consortium name="The Broad Institute Genome Sequencing Center for Infectious Disease"/>
            <person name="Wu L."/>
            <person name="Ma J."/>
        </authorList>
    </citation>
    <scope>NUCLEOTIDE SEQUENCE [LARGE SCALE GENOMIC DNA]</scope>
    <source>
        <strain evidence="4">JCM 3369</strain>
    </source>
</reference>
<keyword evidence="1" id="KW-0732">Signal</keyword>
<comment type="caution">
    <text evidence="3">The sequence shown here is derived from an EMBL/GenBank/DDBJ whole genome shotgun (WGS) entry which is preliminary data.</text>
</comment>
<evidence type="ECO:0000313" key="4">
    <source>
        <dbReference type="Proteomes" id="UP001596380"/>
    </source>
</evidence>
<organism evidence="3 4">
    <name type="scientific">Actinomadura yumaensis</name>
    <dbReference type="NCBI Taxonomy" id="111807"/>
    <lineage>
        <taxon>Bacteria</taxon>
        <taxon>Bacillati</taxon>
        <taxon>Actinomycetota</taxon>
        <taxon>Actinomycetes</taxon>
        <taxon>Streptosporangiales</taxon>
        <taxon>Thermomonosporaceae</taxon>
        <taxon>Actinomadura</taxon>
    </lineage>
</organism>
<evidence type="ECO:0000259" key="2">
    <source>
        <dbReference type="Pfam" id="PF00144"/>
    </source>
</evidence>
<protein>
    <submittedName>
        <fullName evidence="3">Serine hydrolase domain-containing protein</fullName>
        <ecNumber evidence="3">3.-.-.-</ecNumber>
    </submittedName>
</protein>
<keyword evidence="3" id="KW-0378">Hydrolase</keyword>
<dbReference type="Gene3D" id="3.40.710.10">
    <property type="entry name" value="DD-peptidase/beta-lactamase superfamily"/>
    <property type="match status" value="1"/>
</dbReference>
<dbReference type="GO" id="GO:0016787">
    <property type="term" value="F:hydrolase activity"/>
    <property type="evidence" value="ECO:0007669"/>
    <property type="project" value="UniProtKB-KW"/>
</dbReference>
<keyword evidence="4" id="KW-1185">Reference proteome</keyword>
<dbReference type="Pfam" id="PF00144">
    <property type="entry name" value="Beta-lactamase"/>
    <property type="match status" value="1"/>
</dbReference>
<dbReference type="InterPro" id="IPR050491">
    <property type="entry name" value="AmpC-like"/>
</dbReference>